<comment type="similarity">
    <text evidence="2">Belongs to the Orai family.</text>
</comment>
<feature type="transmembrane region" description="Helical" evidence="6">
    <location>
        <begin position="181"/>
        <end position="202"/>
    </location>
</feature>
<evidence type="ECO:0000256" key="2">
    <source>
        <dbReference type="ARBA" id="ARBA00008062"/>
    </source>
</evidence>
<proteinExistence type="inferred from homology"/>
<dbReference type="Gene3D" id="1.20.140.140">
    <property type="entry name" value="Calcium release-activated calcium channel protein Orai"/>
    <property type="match status" value="1"/>
</dbReference>
<organism evidence="7 8">
    <name type="scientific">Coccomyxa viridis</name>
    <dbReference type="NCBI Taxonomy" id="1274662"/>
    <lineage>
        <taxon>Eukaryota</taxon>
        <taxon>Viridiplantae</taxon>
        <taxon>Chlorophyta</taxon>
        <taxon>core chlorophytes</taxon>
        <taxon>Trebouxiophyceae</taxon>
        <taxon>Trebouxiophyceae incertae sedis</taxon>
        <taxon>Coccomyxaceae</taxon>
        <taxon>Coccomyxa</taxon>
    </lineage>
</organism>
<dbReference type="Proteomes" id="UP001314263">
    <property type="component" value="Unassembled WGS sequence"/>
</dbReference>
<dbReference type="EMBL" id="CAUYUE010000010">
    <property type="protein sequence ID" value="CAK0784313.1"/>
    <property type="molecule type" value="Genomic_DNA"/>
</dbReference>
<comment type="subcellular location">
    <subcellularLocation>
        <location evidence="1">Membrane</location>
        <topology evidence="1">Multi-pass membrane protein</topology>
    </subcellularLocation>
</comment>
<evidence type="ECO:0008006" key="9">
    <source>
        <dbReference type="Google" id="ProtNLM"/>
    </source>
</evidence>
<dbReference type="Pfam" id="PF07856">
    <property type="entry name" value="Orai-1"/>
    <property type="match status" value="1"/>
</dbReference>
<dbReference type="AlphaFoldDB" id="A0AAV1IAS7"/>
<evidence type="ECO:0000256" key="1">
    <source>
        <dbReference type="ARBA" id="ARBA00004141"/>
    </source>
</evidence>
<accession>A0AAV1IAS7</accession>
<sequence length="282" mass="32048">MATTPQGNDSAWGWEGFYSDASFRNEVKAWRAEDIEQRVLNNAFLLWERYAESNRRFVEERAEQLKSFANLAALIAGFAIVSFLQFDYNVGSTLEGLDLAFGLTMAIVVALSVNSMSLCGLIHAAVMKTGKMYVAESEEAEFMKRCREFALQYCSGDHPPQPRRDIKSFWLNYCEDEWQRAFFMFSASVGVFYVNLALASWIKFNSVTIAASIMTAVFGVGFVYFLYIHARWWGPVVKSVSRAYGPSLKDLEAHMGLPFDWHLRPRRFGSMAAGHPSNLKER</sequence>
<keyword evidence="4 6" id="KW-1133">Transmembrane helix</keyword>
<reference evidence="7 8" key="1">
    <citation type="submission" date="2023-10" db="EMBL/GenBank/DDBJ databases">
        <authorList>
            <person name="Maclean D."/>
            <person name="Macfadyen A."/>
        </authorList>
    </citation>
    <scope>NUCLEOTIDE SEQUENCE [LARGE SCALE GENOMIC DNA]</scope>
</reference>
<keyword evidence="5 6" id="KW-0472">Membrane</keyword>
<keyword evidence="8" id="KW-1185">Reference proteome</keyword>
<comment type="caution">
    <text evidence="7">The sequence shown here is derived from an EMBL/GenBank/DDBJ whole genome shotgun (WGS) entry which is preliminary data.</text>
</comment>
<gene>
    <name evidence="7" type="ORF">CVIRNUC_007517</name>
</gene>
<evidence type="ECO:0000313" key="7">
    <source>
        <dbReference type="EMBL" id="CAK0784313.1"/>
    </source>
</evidence>
<name>A0AAV1IAS7_9CHLO</name>
<dbReference type="InterPro" id="IPR012446">
    <property type="entry name" value="CRAC_channel"/>
</dbReference>
<feature type="transmembrane region" description="Helical" evidence="6">
    <location>
        <begin position="208"/>
        <end position="228"/>
    </location>
</feature>
<evidence type="ECO:0000256" key="4">
    <source>
        <dbReference type="ARBA" id="ARBA00022989"/>
    </source>
</evidence>
<dbReference type="InterPro" id="IPR038350">
    <property type="entry name" value="Orai_sf"/>
</dbReference>
<keyword evidence="3 6" id="KW-0812">Transmembrane</keyword>
<evidence type="ECO:0000256" key="5">
    <source>
        <dbReference type="ARBA" id="ARBA00023136"/>
    </source>
</evidence>
<feature type="transmembrane region" description="Helical" evidence="6">
    <location>
        <begin position="100"/>
        <end position="122"/>
    </location>
</feature>
<dbReference type="GO" id="GO:0016020">
    <property type="term" value="C:membrane"/>
    <property type="evidence" value="ECO:0007669"/>
    <property type="project" value="UniProtKB-SubCell"/>
</dbReference>
<protein>
    <recommendedName>
        <fullName evidence="9">SMODS and SLOG-associating 2TM effector domain-containing protein</fullName>
    </recommendedName>
</protein>
<evidence type="ECO:0000256" key="6">
    <source>
        <dbReference type="SAM" id="Phobius"/>
    </source>
</evidence>
<evidence type="ECO:0000256" key="3">
    <source>
        <dbReference type="ARBA" id="ARBA00022692"/>
    </source>
</evidence>
<evidence type="ECO:0000313" key="8">
    <source>
        <dbReference type="Proteomes" id="UP001314263"/>
    </source>
</evidence>
<feature type="transmembrane region" description="Helical" evidence="6">
    <location>
        <begin position="68"/>
        <end position="88"/>
    </location>
</feature>